<organism evidence="1 2">
    <name type="scientific">Lonchura striata</name>
    <name type="common">white-rumped munia</name>
    <dbReference type="NCBI Taxonomy" id="40157"/>
    <lineage>
        <taxon>Eukaryota</taxon>
        <taxon>Metazoa</taxon>
        <taxon>Chordata</taxon>
        <taxon>Craniata</taxon>
        <taxon>Vertebrata</taxon>
        <taxon>Euteleostomi</taxon>
        <taxon>Archelosauria</taxon>
        <taxon>Archosauria</taxon>
        <taxon>Dinosauria</taxon>
        <taxon>Saurischia</taxon>
        <taxon>Theropoda</taxon>
        <taxon>Coelurosauria</taxon>
        <taxon>Aves</taxon>
        <taxon>Neognathae</taxon>
        <taxon>Neoaves</taxon>
        <taxon>Telluraves</taxon>
        <taxon>Australaves</taxon>
        <taxon>Passeriformes</taxon>
        <taxon>Passeroidea</taxon>
        <taxon>Estrildidae</taxon>
        <taxon>Estrildinae</taxon>
        <taxon>Lonchura</taxon>
    </lineage>
</organism>
<name>A0A218UP33_9PASE</name>
<dbReference type="EMBL" id="MUZQ01000215">
    <property type="protein sequence ID" value="OWK55170.1"/>
    <property type="molecule type" value="Genomic_DNA"/>
</dbReference>
<comment type="caution">
    <text evidence="1">The sequence shown here is derived from an EMBL/GenBank/DDBJ whole genome shotgun (WGS) entry which is preliminary data.</text>
</comment>
<dbReference type="GO" id="GO:0031012">
    <property type="term" value="C:extracellular matrix"/>
    <property type="evidence" value="ECO:0007669"/>
    <property type="project" value="TreeGrafter"/>
</dbReference>
<dbReference type="PANTHER" id="PTHR33395">
    <property type="entry name" value="TRANSCRIPTASE, PUTATIVE-RELATED-RELATED"/>
    <property type="match status" value="1"/>
</dbReference>
<dbReference type="PANTHER" id="PTHR33395:SF22">
    <property type="entry name" value="REVERSE TRANSCRIPTASE DOMAIN-CONTAINING PROTEIN"/>
    <property type="match status" value="1"/>
</dbReference>
<dbReference type="AlphaFoldDB" id="A0A218UP33"/>
<reference evidence="1 2" key="1">
    <citation type="submission" date="2017-05" db="EMBL/GenBank/DDBJ databases">
        <title>Genome of assembly of the Bengalese finch, Lonchura striata domestica.</title>
        <authorList>
            <person name="Colquitt B.M."/>
            <person name="Brainard M.S."/>
        </authorList>
    </citation>
    <scope>NUCLEOTIDE SEQUENCE [LARGE SCALE GENOMIC DNA]</scope>
    <source>
        <strain evidence="1">White83orange57</strain>
    </source>
</reference>
<sequence>MALKPLAEAGPIRDVRNIFVIIYLRRNPNEIWRAVLILAREEEELRTCEGSSMAMPRLFLPLLREKNPSPDATWSPCHRRQFSMNFNMGPSHGLQFFTICSNMGLFQCVQSFKNRLLQRGSPRGNMVGYSHGWSTALDGYKIFRRDRKWGRGGGLALYTGEALDAMGSNEDEVECLWVRTKGMANKADILLGVCYHSPNQEEEVDNLFRKQLENVSGSPALVLVGGNLVTADEEKVEVLNAFFASVFSEKMAFPQDSSPFGLVDGVREQNDPPIIQEEAVRELLSCLDVHKSMGPDGIHPMVMRDLADELAKPLSIIYQQSWLTDNMDEGIEFLTSKFIDNTKLGACVNLLEGRRAQQRDLEWSLWMDEQNPAESDLGILVDSQLNMSQQCALVPKKAKGILACIRNSVASRSREVILPVYSALSSTSGITVVMDKQWDTTAEKVNNGTPVPLHQLVQRDFLKWDVEDRHC</sequence>
<protein>
    <submittedName>
        <fullName evidence="1">Uncharacterized protein</fullName>
    </submittedName>
</protein>
<accession>A0A218UP33</accession>
<keyword evidence="2" id="KW-1185">Reference proteome</keyword>
<dbReference type="Proteomes" id="UP000197619">
    <property type="component" value="Unassembled WGS sequence"/>
</dbReference>
<dbReference type="GO" id="GO:0061343">
    <property type="term" value="P:cell adhesion involved in heart morphogenesis"/>
    <property type="evidence" value="ECO:0007669"/>
    <property type="project" value="TreeGrafter"/>
</dbReference>
<evidence type="ECO:0000313" key="1">
    <source>
        <dbReference type="EMBL" id="OWK55170.1"/>
    </source>
</evidence>
<gene>
    <name evidence="1" type="ORF">RLOC_00015312</name>
</gene>
<evidence type="ECO:0000313" key="2">
    <source>
        <dbReference type="Proteomes" id="UP000197619"/>
    </source>
</evidence>
<proteinExistence type="predicted"/>
<dbReference type="GO" id="GO:0007508">
    <property type="term" value="P:larval heart development"/>
    <property type="evidence" value="ECO:0007669"/>
    <property type="project" value="TreeGrafter"/>
</dbReference>